<dbReference type="RefSeq" id="WP_046240848.1">
    <property type="nucleotide sequence ID" value="NZ_CP141274.1"/>
</dbReference>
<protein>
    <submittedName>
        <fullName evidence="1">Uncharacterized protein</fullName>
    </submittedName>
</protein>
<dbReference type="EMBL" id="FNPE01000037">
    <property type="protein sequence ID" value="SDZ57587.1"/>
    <property type="molecule type" value="Genomic_DNA"/>
</dbReference>
<accession>A0A1H3U5M1</accession>
<dbReference type="Proteomes" id="UP000183417">
    <property type="component" value="Unassembled WGS sequence"/>
</dbReference>
<proteinExistence type="predicted"/>
<organism evidence="1 2">
    <name type="scientific">Delftia lacustris</name>
    <dbReference type="NCBI Taxonomy" id="558537"/>
    <lineage>
        <taxon>Bacteria</taxon>
        <taxon>Pseudomonadati</taxon>
        <taxon>Pseudomonadota</taxon>
        <taxon>Betaproteobacteria</taxon>
        <taxon>Burkholderiales</taxon>
        <taxon>Comamonadaceae</taxon>
        <taxon>Delftia</taxon>
    </lineage>
</organism>
<dbReference type="GeneID" id="94693009"/>
<gene>
    <name evidence="1" type="ORF">SAMN05421547_13755</name>
</gene>
<name>A0A1H3U5M1_9BURK</name>
<evidence type="ECO:0000313" key="1">
    <source>
        <dbReference type="EMBL" id="SDZ57587.1"/>
    </source>
</evidence>
<dbReference type="AlphaFoldDB" id="A0A1H3U5M1"/>
<evidence type="ECO:0000313" key="2">
    <source>
        <dbReference type="Proteomes" id="UP000183417"/>
    </source>
</evidence>
<sequence length="123" mass="13270">MKHIPPSPPPENTHAQKLATALHEMDRFVQQGCAEVSALAQLALAWLEIPEGHQRLDVVAQALVTIRNSAESLAEYAGSEARVMNCEYEDQAEVRRSEAAKVAAEEAGHVYTVVGPGAARGVR</sequence>
<reference evidence="1 2" key="1">
    <citation type="submission" date="2016-10" db="EMBL/GenBank/DDBJ databases">
        <authorList>
            <person name="de Groot N.N."/>
        </authorList>
    </citation>
    <scope>NUCLEOTIDE SEQUENCE [LARGE SCALE GENOMIC DNA]</scope>
    <source>
        <strain evidence="1 2">LMG 24775</strain>
    </source>
</reference>